<comment type="caution">
    <text evidence="11">Lacks conserved residue(s) required for the propagation of feature annotation.</text>
</comment>
<evidence type="ECO:0000256" key="1">
    <source>
        <dbReference type="ARBA" id="ARBA00000707"/>
    </source>
</evidence>
<keyword evidence="9" id="KW-0804">Transcription</keyword>
<name>A0AAP0F604_9MAGN</name>
<keyword evidence="4" id="KW-0645">Protease</keyword>
<accession>A0AAP0F604</accession>
<comment type="catalytic activity">
    <reaction evidence="1">
        <text>Thiol-dependent hydrolysis of ester, thioester, amide, peptide and isopeptide bonds formed by the C-terminal Gly of ubiquitin (a 76-residue protein attached to proteins as an intracellular targeting signal).</text>
        <dbReference type="EC" id="3.4.19.12"/>
    </reaction>
</comment>
<keyword evidence="6" id="KW-0378">Hydrolase</keyword>
<dbReference type="PANTHER" id="PTHR14159">
    <property type="entry name" value="ATAXIN-3-RELATED"/>
    <property type="match status" value="1"/>
</dbReference>
<gene>
    <name evidence="14" type="ORF">Scep_021371</name>
</gene>
<keyword evidence="10" id="KW-0539">Nucleus</keyword>
<feature type="region of interest" description="Disordered" evidence="12">
    <location>
        <begin position="47"/>
        <end position="110"/>
    </location>
</feature>
<comment type="caution">
    <text evidence="14">The sequence shown here is derived from an EMBL/GenBank/DDBJ whole genome shotgun (WGS) entry which is preliminary data.</text>
</comment>
<dbReference type="PROSITE" id="PS50957">
    <property type="entry name" value="JOSEPHIN"/>
    <property type="match status" value="1"/>
</dbReference>
<protein>
    <recommendedName>
        <fullName evidence="3">ubiquitinyl hydrolase 1</fullName>
        <ecNumber evidence="3">3.4.19.12</ecNumber>
    </recommendedName>
</protein>
<dbReference type="EC" id="3.4.19.12" evidence="3"/>
<dbReference type="Proteomes" id="UP001419268">
    <property type="component" value="Unassembled WGS sequence"/>
</dbReference>
<reference evidence="14 15" key="1">
    <citation type="submission" date="2024-01" db="EMBL/GenBank/DDBJ databases">
        <title>Genome assemblies of Stephania.</title>
        <authorList>
            <person name="Yang L."/>
        </authorList>
    </citation>
    <scope>NUCLEOTIDE SEQUENCE [LARGE SCALE GENOMIC DNA]</scope>
    <source>
        <strain evidence="14">JXDWG</strain>
        <tissue evidence="14">Leaf</tissue>
    </source>
</reference>
<dbReference type="EMBL" id="JBBNAG010000009">
    <property type="protein sequence ID" value="KAK9104527.1"/>
    <property type="molecule type" value="Genomic_DNA"/>
</dbReference>
<evidence type="ECO:0000256" key="4">
    <source>
        <dbReference type="ARBA" id="ARBA00022670"/>
    </source>
</evidence>
<evidence type="ECO:0000256" key="7">
    <source>
        <dbReference type="ARBA" id="ARBA00022807"/>
    </source>
</evidence>
<evidence type="ECO:0000256" key="3">
    <source>
        <dbReference type="ARBA" id="ARBA00012759"/>
    </source>
</evidence>
<dbReference type="AlphaFoldDB" id="A0AAP0F604"/>
<evidence type="ECO:0000256" key="10">
    <source>
        <dbReference type="ARBA" id="ARBA00023242"/>
    </source>
</evidence>
<keyword evidence="7" id="KW-0788">Thiol protease</keyword>
<dbReference type="PANTHER" id="PTHR14159:SF0">
    <property type="entry name" value="ATAXIN-3-RELATED"/>
    <property type="match status" value="1"/>
</dbReference>
<evidence type="ECO:0000256" key="5">
    <source>
        <dbReference type="ARBA" id="ARBA00022786"/>
    </source>
</evidence>
<dbReference type="Pfam" id="PF02099">
    <property type="entry name" value="Josephin"/>
    <property type="match status" value="1"/>
</dbReference>
<keyword evidence="15" id="KW-1185">Reference proteome</keyword>
<dbReference type="InterPro" id="IPR006155">
    <property type="entry name" value="Josephin"/>
</dbReference>
<feature type="compositionally biased region" description="Low complexity" evidence="12">
    <location>
        <begin position="49"/>
        <end position="80"/>
    </location>
</feature>
<dbReference type="GO" id="GO:0016579">
    <property type="term" value="P:protein deubiquitination"/>
    <property type="evidence" value="ECO:0007669"/>
    <property type="project" value="InterPro"/>
</dbReference>
<evidence type="ECO:0000313" key="14">
    <source>
        <dbReference type="EMBL" id="KAK9104527.1"/>
    </source>
</evidence>
<dbReference type="Gene3D" id="3.90.70.40">
    <property type="match status" value="1"/>
</dbReference>
<evidence type="ECO:0000256" key="8">
    <source>
        <dbReference type="ARBA" id="ARBA00023015"/>
    </source>
</evidence>
<keyword evidence="5" id="KW-0833">Ubl conjugation pathway</keyword>
<keyword evidence="8" id="KW-0805">Transcription regulation</keyword>
<dbReference type="GO" id="GO:0005634">
    <property type="term" value="C:nucleus"/>
    <property type="evidence" value="ECO:0007669"/>
    <property type="project" value="UniProtKB-SubCell"/>
</dbReference>
<evidence type="ECO:0000256" key="2">
    <source>
        <dbReference type="ARBA" id="ARBA00004123"/>
    </source>
</evidence>
<evidence type="ECO:0000256" key="11">
    <source>
        <dbReference type="PROSITE-ProRule" id="PRU00331"/>
    </source>
</evidence>
<dbReference type="InterPro" id="IPR033865">
    <property type="entry name" value="Ataxin-3"/>
</dbReference>
<comment type="subcellular location">
    <subcellularLocation>
        <location evidence="2">Nucleus</location>
    </subcellularLocation>
</comment>
<evidence type="ECO:0000256" key="12">
    <source>
        <dbReference type="SAM" id="MobiDB-lite"/>
    </source>
</evidence>
<evidence type="ECO:0000313" key="15">
    <source>
        <dbReference type="Proteomes" id="UP001419268"/>
    </source>
</evidence>
<evidence type="ECO:0000256" key="6">
    <source>
        <dbReference type="ARBA" id="ARBA00022801"/>
    </source>
</evidence>
<organism evidence="14 15">
    <name type="scientific">Stephania cephalantha</name>
    <dbReference type="NCBI Taxonomy" id="152367"/>
    <lineage>
        <taxon>Eukaryota</taxon>
        <taxon>Viridiplantae</taxon>
        <taxon>Streptophyta</taxon>
        <taxon>Embryophyta</taxon>
        <taxon>Tracheophyta</taxon>
        <taxon>Spermatophyta</taxon>
        <taxon>Magnoliopsida</taxon>
        <taxon>Ranunculales</taxon>
        <taxon>Menispermaceae</taxon>
        <taxon>Menispermoideae</taxon>
        <taxon>Cissampelideae</taxon>
        <taxon>Stephania</taxon>
    </lineage>
</organism>
<proteinExistence type="predicted"/>
<feature type="domain" description="Josephin" evidence="13">
    <location>
        <begin position="139"/>
        <end position="183"/>
    </location>
</feature>
<evidence type="ECO:0000259" key="13">
    <source>
        <dbReference type="PROSITE" id="PS50957"/>
    </source>
</evidence>
<sequence>MDQVKVVPSGWVHITEGDHGEAMIVSWVTRDEDTDVSFEEMYSVRDGVAGSSSTASAPISPTGSTAPSNSSETPSSPTSSARRHRHHSFASLSSTSPMPEMRLQTPPDPIDSLNPSVLRFSIARLGFAFSLFGRLASDGGMMYYEVQESKLCAVHCVNTVLQGPFFSEFDFAARLRSRSDGAR</sequence>
<dbReference type="GO" id="GO:0006508">
    <property type="term" value="P:proteolysis"/>
    <property type="evidence" value="ECO:0007669"/>
    <property type="project" value="UniProtKB-KW"/>
</dbReference>
<evidence type="ECO:0000256" key="9">
    <source>
        <dbReference type="ARBA" id="ARBA00023163"/>
    </source>
</evidence>
<dbReference type="GO" id="GO:0004843">
    <property type="term" value="F:cysteine-type deubiquitinase activity"/>
    <property type="evidence" value="ECO:0007669"/>
    <property type="project" value="UniProtKB-EC"/>
</dbReference>